<dbReference type="InParanoid" id="A0A1Y2GZL3"/>
<dbReference type="EMBL" id="MCFF01000004">
    <property type="protein sequence ID" value="ORZ27191.1"/>
    <property type="molecule type" value="Genomic_DNA"/>
</dbReference>
<sequence>MTADDVGYVMTSHHISMHKCLALGTIESADVNSPYRCFATRALLRSIIFIHTGKSVFK</sequence>
<organism evidence="1 2">
    <name type="scientific">Lobosporangium transversale</name>
    <dbReference type="NCBI Taxonomy" id="64571"/>
    <lineage>
        <taxon>Eukaryota</taxon>
        <taxon>Fungi</taxon>
        <taxon>Fungi incertae sedis</taxon>
        <taxon>Mucoromycota</taxon>
        <taxon>Mortierellomycotina</taxon>
        <taxon>Mortierellomycetes</taxon>
        <taxon>Mortierellales</taxon>
        <taxon>Mortierellaceae</taxon>
        <taxon>Lobosporangium</taxon>
    </lineage>
</organism>
<proteinExistence type="predicted"/>
<gene>
    <name evidence="1" type="ORF">BCR41DRAFT_346475</name>
</gene>
<evidence type="ECO:0000313" key="2">
    <source>
        <dbReference type="Proteomes" id="UP000193648"/>
    </source>
</evidence>
<protein>
    <submittedName>
        <fullName evidence="1">Uncharacterized protein</fullName>
    </submittedName>
</protein>
<name>A0A1Y2GZL3_9FUNG</name>
<dbReference type="AlphaFoldDB" id="A0A1Y2GZL3"/>
<accession>A0A1Y2GZL3</accession>
<dbReference type="RefSeq" id="XP_021884918.1">
    <property type="nucleotide sequence ID" value="XM_022022896.1"/>
</dbReference>
<keyword evidence="2" id="KW-1185">Reference proteome</keyword>
<dbReference type="Proteomes" id="UP000193648">
    <property type="component" value="Unassembled WGS sequence"/>
</dbReference>
<reference evidence="1 2" key="1">
    <citation type="submission" date="2016-07" db="EMBL/GenBank/DDBJ databases">
        <title>Pervasive Adenine N6-methylation of Active Genes in Fungi.</title>
        <authorList>
            <consortium name="DOE Joint Genome Institute"/>
            <person name="Mondo S.J."/>
            <person name="Dannebaum R.O."/>
            <person name="Kuo R.C."/>
            <person name="Labutti K."/>
            <person name="Haridas S."/>
            <person name="Kuo A."/>
            <person name="Salamov A."/>
            <person name="Ahrendt S.R."/>
            <person name="Lipzen A."/>
            <person name="Sullivan W."/>
            <person name="Andreopoulos W.B."/>
            <person name="Clum A."/>
            <person name="Lindquist E."/>
            <person name="Daum C."/>
            <person name="Ramamoorthy G.K."/>
            <person name="Gryganskyi A."/>
            <person name="Culley D."/>
            <person name="Magnuson J.K."/>
            <person name="James T.Y."/>
            <person name="O'Malley M.A."/>
            <person name="Stajich J.E."/>
            <person name="Spatafora J.W."/>
            <person name="Visel A."/>
            <person name="Grigoriev I.V."/>
        </authorList>
    </citation>
    <scope>NUCLEOTIDE SEQUENCE [LARGE SCALE GENOMIC DNA]</scope>
    <source>
        <strain evidence="1 2">NRRL 3116</strain>
    </source>
</reference>
<comment type="caution">
    <text evidence="1">The sequence shown here is derived from an EMBL/GenBank/DDBJ whole genome shotgun (WGS) entry which is preliminary data.</text>
</comment>
<dbReference type="GeneID" id="33564740"/>
<evidence type="ECO:0000313" key="1">
    <source>
        <dbReference type="EMBL" id="ORZ27191.1"/>
    </source>
</evidence>